<dbReference type="InterPro" id="IPR001579">
    <property type="entry name" value="Glyco_hydro_18_chit_AS"/>
</dbReference>
<dbReference type="Proteomes" id="UP000192596">
    <property type="component" value="Unassembled WGS sequence"/>
</dbReference>
<comment type="caution">
    <text evidence="13">The sequence shown here is derived from an EMBL/GenBank/DDBJ whole genome shotgun (WGS) entry which is preliminary data.</text>
</comment>
<sequence length="540" mass="56359">MSSSASIARNVVAALALVTQATARLALDSSSNVAVYWGQNSINQASGPNAQQRLVDYCANTNIDVIPLAFLYQMTTGTGGEPVINFANQASDCQIFAGTNLLDCPTIGADITTCQQQYGKTILLSIGGATYTEGGFTSSAQAISMADHLWELFGPVAGGTPTTTSTSSATSFSTTTTSTSSTSSTTSTTSALSTPTSTSSPFTSSSGFISSTSRSGRTTSEPSKSTSLSTLLLTRTVPVTNFSTRLTTLFFTATLTSIPSSIFASPTTTTTPLPLLNDTLTLPSYVNSTFTNATIANTTITNSVINNSIITNSTINNSVFINSTITNSIFINSTIINPQISDSTLAKRQSAVLRPFGSAAIDGFDLDIETVATNMVPFAQRLRELMDADTTKQRYLTAAPQCVYPDVANSALLSSTVHLDAIFVQFYNNPCGVQAFVPGAATQEAFNFAAWDTWAKTVSANPAIKVLLGVPGGPSAAGLGYVDASTLAGIISYCKGFSSFGGVMMWDASQALANGGFLADVKSALVGSATRMMIRGMSWR</sequence>
<dbReference type="SUPFAM" id="SSF141571">
    <property type="entry name" value="Pentapeptide repeat-like"/>
    <property type="match status" value="1"/>
</dbReference>
<evidence type="ECO:0000256" key="2">
    <source>
        <dbReference type="ARBA" id="ARBA00012729"/>
    </source>
</evidence>
<gene>
    <name evidence="13" type="ORF">B0A48_05535</name>
</gene>
<keyword evidence="6 8" id="KW-0326">Glycosidase</keyword>
<dbReference type="PANTHER" id="PTHR45708">
    <property type="entry name" value="ENDOCHITINASE"/>
    <property type="match status" value="1"/>
</dbReference>
<evidence type="ECO:0000256" key="3">
    <source>
        <dbReference type="ARBA" id="ARBA00022801"/>
    </source>
</evidence>
<dbReference type="GO" id="GO:0005576">
    <property type="term" value="C:extracellular region"/>
    <property type="evidence" value="ECO:0007669"/>
    <property type="project" value="TreeGrafter"/>
</dbReference>
<evidence type="ECO:0000256" key="7">
    <source>
        <dbReference type="ARBA" id="ARBA00023326"/>
    </source>
</evidence>
<dbReference type="PROSITE" id="PS01095">
    <property type="entry name" value="GH18_1"/>
    <property type="match status" value="1"/>
</dbReference>
<feature type="chain" id="PRO_5012573904" description="chitinase" evidence="11">
    <location>
        <begin position="24"/>
        <end position="540"/>
    </location>
</feature>
<dbReference type="EC" id="3.2.1.14" evidence="2"/>
<dbReference type="GO" id="GO:0006032">
    <property type="term" value="P:chitin catabolic process"/>
    <property type="evidence" value="ECO:0007669"/>
    <property type="project" value="UniProtKB-KW"/>
</dbReference>
<evidence type="ECO:0000256" key="11">
    <source>
        <dbReference type="SAM" id="SignalP"/>
    </source>
</evidence>
<keyword evidence="3 8" id="KW-0378">Hydrolase</keyword>
<evidence type="ECO:0000259" key="12">
    <source>
        <dbReference type="PROSITE" id="PS51910"/>
    </source>
</evidence>
<proteinExistence type="inferred from homology"/>
<dbReference type="PROSITE" id="PS51910">
    <property type="entry name" value="GH18_2"/>
    <property type="match status" value="2"/>
</dbReference>
<keyword evidence="14" id="KW-1185">Reference proteome</keyword>
<feature type="domain" description="GH18" evidence="12">
    <location>
        <begin position="31"/>
        <end position="153"/>
    </location>
</feature>
<evidence type="ECO:0000256" key="4">
    <source>
        <dbReference type="ARBA" id="ARBA00023024"/>
    </source>
</evidence>
<dbReference type="PANTHER" id="PTHR45708:SF49">
    <property type="entry name" value="ENDOCHITINASE"/>
    <property type="match status" value="1"/>
</dbReference>
<keyword evidence="11" id="KW-0732">Signal</keyword>
<organism evidence="13 14">
    <name type="scientific">Cryoendolithus antarcticus</name>
    <dbReference type="NCBI Taxonomy" id="1507870"/>
    <lineage>
        <taxon>Eukaryota</taxon>
        <taxon>Fungi</taxon>
        <taxon>Dikarya</taxon>
        <taxon>Ascomycota</taxon>
        <taxon>Pezizomycotina</taxon>
        <taxon>Dothideomycetes</taxon>
        <taxon>Dothideomycetidae</taxon>
        <taxon>Cladosporiales</taxon>
        <taxon>Cladosporiaceae</taxon>
        <taxon>Cryoendolithus</taxon>
    </lineage>
</organism>
<comment type="catalytic activity">
    <reaction evidence="1">
        <text>Random endo-hydrolysis of N-acetyl-beta-D-glucosaminide (1-&gt;4)-beta-linkages in chitin and chitodextrins.</text>
        <dbReference type="EC" id="3.2.1.14"/>
    </reaction>
</comment>
<keyword evidence="5" id="KW-0119">Carbohydrate metabolism</keyword>
<dbReference type="SUPFAM" id="SSF51445">
    <property type="entry name" value="(Trans)glycosidases"/>
    <property type="match status" value="2"/>
</dbReference>
<evidence type="ECO:0000256" key="10">
    <source>
        <dbReference type="SAM" id="MobiDB-lite"/>
    </source>
</evidence>
<dbReference type="Pfam" id="PF00704">
    <property type="entry name" value="Glyco_hydro_18"/>
    <property type="match status" value="1"/>
</dbReference>
<evidence type="ECO:0000256" key="5">
    <source>
        <dbReference type="ARBA" id="ARBA00023277"/>
    </source>
</evidence>
<dbReference type="STRING" id="1507870.A0A1V8TIS5"/>
<evidence type="ECO:0000256" key="6">
    <source>
        <dbReference type="ARBA" id="ARBA00023295"/>
    </source>
</evidence>
<name>A0A1V8TIS5_9PEZI</name>
<dbReference type="GO" id="GO:0008843">
    <property type="term" value="F:endochitinase activity"/>
    <property type="evidence" value="ECO:0007669"/>
    <property type="project" value="UniProtKB-EC"/>
</dbReference>
<dbReference type="Gene3D" id="3.20.20.80">
    <property type="entry name" value="Glycosidases"/>
    <property type="match status" value="2"/>
</dbReference>
<evidence type="ECO:0000313" key="13">
    <source>
        <dbReference type="EMBL" id="OQO11279.1"/>
    </source>
</evidence>
<reference evidence="14" key="1">
    <citation type="submission" date="2017-03" db="EMBL/GenBank/DDBJ databases">
        <title>Genomes of endolithic fungi from Antarctica.</title>
        <authorList>
            <person name="Coleine C."/>
            <person name="Masonjones S."/>
            <person name="Stajich J.E."/>
        </authorList>
    </citation>
    <scope>NUCLEOTIDE SEQUENCE [LARGE SCALE GENOMIC DNA]</scope>
    <source>
        <strain evidence="14">CCFEE 5527</strain>
    </source>
</reference>
<evidence type="ECO:0000313" key="14">
    <source>
        <dbReference type="Proteomes" id="UP000192596"/>
    </source>
</evidence>
<dbReference type="InterPro" id="IPR017853">
    <property type="entry name" value="GH"/>
</dbReference>
<accession>A0A1V8TIS5</accession>
<dbReference type="GO" id="GO:0000272">
    <property type="term" value="P:polysaccharide catabolic process"/>
    <property type="evidence" value="ECO:0007669"/>
    <property type="project" value="UniProtKB-KW"/>
</dbReference>
<feature type="domain" description="GH18" evidence="12">
    <location>
        <begin position="245"/>
        <end position="528"/>
    </location>
</feature>
<protein>
    <recommendedName>
        <fullName evidence="2">chitinase</fullName>
        <ecNumber evidence="2">3.2.1.14</ecNumber>
    </recommendedName>
</protein>
<dbReference type="EMBL" id="NAJO01000007">
    <property type="protein sequence ID" value="OQO11279.1"/>
    <property type="molecule type" value="Genomic_DNA"/>
</dbReference>
<evidence type="ECO:0000256" key="8">
    <source>
        <dbReference type="RuleBase" id="RU000489"/>
    </source>
</evidence>
<dbReference type="InParanoid" id="A0A1V8TIS5"/>
<dbReference type="AlphaFoldDB" id="A0A1V8TIS5"/>
<dbReference type="InterPro" id="IPR050542">
    <property type="entry name" value="Glycosyl_Hydrlase18_Chitinase"/>
</dbReference>
<keyword evidence="4" id="KW-0146">Chitin degradation</keyword>
<keyword evidence="7" id="KW-0624">Polysaccharide degradation</keyword>
<feature type="region of interest" description="Disordered" evidence="10">
    <location>
        <begin position="161"/>
        <end position="227"/>
    </location>
</feature>
<comment type="similarity">
    <text evidence="9">Belongs to the glycosyl hydrolase 18 family.</text>
</comment>
<evidence type="ECO:0000256" key="1">
    <source>
        <dbReference type="ARBA" id="ARBA00000822"/>
    </source>
</evidence>
<feature type="signal peptide" evidence="11">
    <location>
        <begin position="1"/>
        <end position="23"/>
    </location>
</feature>
<dbReference type="OrthoDB" id="6020543at2759"/>
<evidence type="ECO:0000256" key="9">
    <source>
        <dbReference type="RuleBase" id="RU004453"/>
    </source>
</evidence>
<dbReference type="InterPro" id="IPR001223">
    <property type="entry name" value="Glyco_hydro18_cat"/>
</dbReference>